<keyword evidence="4" id="KW-1185">Reference proteome</keyword>
<dbReference type="SUPFAM" id="SSF51735">
    <property type="entry name" value="NAD(P)-binding Rossmann-fold domains"/>
    <property type="match status" value="1"/>
</dbReference>
<evidence type="ECO:0000313" key="4">
    <source>
        <dbReference type="Proteomes" id="UP000571018"/>
    </source>
</evidence>
<dbReference type="AlphaFoldDB" id="A0A839A3M6"/>
<proteinExistence type="predicted"/>
<dbReference type="Pfam" id="PF08240">
    <property type="entry name" value="ADH_N"/>
    <property type="match status" value="1"/>
</dbReference>
<dbReference type="Proteomes" id="UP000571018">
    <property type="component" value="Unassembled WGS sequence"/>
</dbReference>
<evidence type="ECO:0000259" key="2">
    <source>
        <dbReference type="SMART" id="SM00829"/>
    </source>
</evidence>
<gene>
    <name evidence="3" type="ORF">HW423_01165</name>
</gene>
<evidence type="ECO:0000313" key="3">
    <source>
        <dbReference type="EMBL" id="MBA5728398.1"/>
    </source>
</evidence>
<dbReference type="GO" id="GO:0008270">
    <property type="term" value="F:zinc ion binding"/>
    <property type="evidence" value="ECO:0007669"/>
    <property type="project" value="InterPro"/>
</dbReference>
<name>A0A839A3M6_9LACT</name>
<dbReference type="InterPro" id="IPR002364">
    <property type="entry name" value="Quin_OxRdtase/zeta-crystal_CS"/>
</dbReference>
<dbReference type="RefSeq" id="WP_218930124.1">
    <property type="nucleotide sequence ID" value="NZ_JACAOA010000002.1"/>
</dbReference>
<reference evidence="3 4" key="1">
    <citation type="submission" date="2020-06" db="EMBL/GenBank/DDBJ databases">
        <title>Reclassification of Facklamia ignava, Facklamia soureckii and Facklami tabacinasalis as Falseniella iganva gen. nov., comb. nov., Hutsoniella ignava gen. nov., comb. nov., and Ruoffia tabacinasalis gen. nov., comb. nov and description of Ruoffia haltotolerans sp. nov., isolated from hypersaline Inland Sea of Qatar.</title>
        <authorList>
            <person name="Fotedar R."/>
            <person name="Sankaranarayanan K."/>
            <person name="Lawson P."/>
            <person name="Caldwell M."/>
            <person name="Zeyara A."/>
            <person name="Al Malki A."/>
            <person name="Ali M."/>
        </authorList>
    </citation>
    <scope>NUCLEOTIDE SEQUENCE [LARGE SCALE GENOMIC DNA]</scope>
    <source>
        <strain evidence="3 4">INB8</strain>
    </source>
</reference>
<comment type="caution">
    <text evidence="3">The sequence shown here is derived from an EMBL/GenBank/DDBJ whole genome shotgun (WGS) entry which is preliminary data.</text>
</comment>
<evidence type="ECO:0000256" key="1">
    <source>
        <dbReference type="ARBA" id="ARBA00023002"/>
    </source>
</evidence>
<protein>
    <submittedName>
        <fullName evidence="3">NADP-dependent oxidoreductase</fullName>
    </submittedName>
</protein>
<dbReference type="GO" id="GO:0016491">
    <property type="term" value="F:oxidoreductase activity"/>
    <property type="evidence" value="ECO:0007669"/>
    <property type="project" value="UniProtKB-KW"/>
</dbReference>
<dbReference type="InterPro" id="IPR050700">
    <property type="entry name" value="YIM1/Zinc_Alcohol_DH_Fams"/>
</dbReference>
<organism evidence="3 4">
    <name type="scientific">Ruoffia halotolerans</name>
    <dbReference type="NCBI Taxonomy" id="2748684"/>
    <lineage>
        <taxon>Bacteria</taxon>
        <taxon>Bacillati</taxon>
        <taxon>Bacillota</taxon>
        <taxon>Bacilli</taxon>
        <taxon>Lactobacillales</taxon>
        <taxon>Aerococcaceae</taxon>
        <taxon>Ruoffia</taxon>
    </lineage>
</organism>
<dbReference type="PANTHER" id="PTHR11695">
    <property type="entry name" value="ALCOHOL DEHYDROGENASE RELATED"/>
    <property type="match status" value="1"/>
</dbReference>
<dbReference type="InterPro" id="IPR011032">
    <property type="entry name" value="GroES-like_sf"/>
</dbReference>
<accession>A0A839A3M6</accession>
<dbReference type="PANTHER" id="PTHR11695:SF294">
    <property type="entry name" value="RETICULON-4-INTERACTING PROTEIN 1, MITOCHONDRIAL"/>
    <property type="match status" value="1"/>
</dbReference>
<sequence>MKAFAIEAYNQDPKFIDQTKPQINDEEVFIEIHAASINPLDSKIRKGELKALLEYDMPLVLGNDFSGTVVEKGKNVTKFNIGDEVYGKPRSEKMGTFTEYIALNEAEIALKPTNLSFEEAAGIPLVGLTSYQVFNDILNLNKDDKILIHAGSGGVGTFAIQLAKAMGAYVATTSSDGIDLAKSMGADQVINYKTENFDDIIQDFDAVLDTIGGDTLEKSFKSVKKGGDIISIAGPPNEAFAEKMGFGFVKRKIFSTISRKVTNLEKEYGVDYMFYFMEHNGKQLETLTKLLEEGTVKSVIDRVYPFEEAEDALNYSETGKAKGKIILKMK</sequence>
<dbReference type="Gene3D" id="3.40.50.720">
    <property type="entry name" value="NAD(P)-binding Rossmann-like Domain"/>
    <property type="match status" value="1"/>
</dbReference>
<dbReference type="EMBL" id="JACAOA010000002">
    <property type="protein sequence ID" value="MBA5728398.1"/>
    <property type="molecule type" value="Genomic_DNA"/>
</dbReference>
<dbReference type="Gene3D" id="3.90.180.10">
    <property type="entry name" value="Medium-chain alcohol dehydrogenases, catalytic domain"/>
    <property type="match status" value="1"/>
</dbReference>
<feature type="domain" description="Enoyl reductase (ER)" evidence="2">
    <location>
        <begin position="8"/>
        <end position="327"/>
    </location>
</feature>
<dbReference type="SMART" id="SM00829">
    <property type="entry name" value="PKS_ER"/>
    <property type="match status" value="1"/>
</dbReference>
<dbReference type="PROSITE" id="PS01162">
    <property type="entry name" value="QOR_ZETA_CRYSTAL"/>
    <property type="match status" value="1"/>
</dbReference>
<dbReference type="Pfam" id="PF13602">
    <property type="entry name" value="ADH_zinc_N_2"/>
    <property type="match status" value="1"/>
</dbReference>
<dbReference type="CDD" id="cd05289">
    <property type="entry name" value="MDR_like_2"/>
    <property type="match status" value="1"/>
</dbReference>
<dbReference type="InterPro" id="IPR013154">
    <property type="entry name" value="ADH-like_N"/>
</dbReference>
<dbReference type="InterPro" id="IPR036291">
    <property type="entry name" value="NAD(P)-bd_dom_sf"/>
</dbReference>
<dbReference type="SUPFAM" id="SSF50129">
    <property type="entry name" value="GroES-like"/>
    <property type="match status" value="1"/>
</dbReference>
<keyword evidence="1" id="KW-0560">Oxidoreductase</keyword>
<dbReference type="InterPro" id="IPR020843">
    <property type="entry name" value="ER"/>
</dbReference>